<dbReference type="InterPro" id="IPR036465">
    <property type="entry name" value="vWFA_dom_sf"/>
</dbReference>
<gene>
    <name evidence="4" type="ORF">EDD54_2334</name>
</gene>
<dbReference type="OrthoDB" id="7055767at2"/>
<dbReference type="InterPro" id="IPR002035">
    <property type="entry name" value="VWF_A"/>
</dbReference>
<dbReference type="SMART" id="SM00327">
    <property type="entry name" value="VWA"/>
    <property type="match status" value="1"/>
</dbReference>
<organism evidence="4 5">
    <name type="scientific">Oharaeibacter diazotrophicus</name>
    <dbReference type="NCBI Taxonomy" id="1920512"/>
    <lineage>
        <taxon>Bacteria</taxon>
        <taxon>Pseudomonadati</taxon>
        <taxon>Pseudomonadota</taxon>
        <taxon>Alphaproteobacteria</taxon>
        <taxon>Hyphomicrobiales</taxon>
        <taxon>Pleomorphomonadaceae</taxon>
        <taxon>Oharaeibacter</taxon>
    </lineage>
</organism>
<name>A0A4R6RGC2_9HYPH</name>
<evidence type="ECO:0000259" key="3">
    <source>
        <dbReference type="SMART" id="SM00327"/>
    </source>
</evidence>
<dbReference type="Gene3D" id="3.40.50.410">
    <property type="entry name" value="von Willebrand factor, type A domain"/>
    <property type="match status" value="1"/>
</dbReference>
<evidence type="ECO:0000256" key="2">
    <source>
        <dbReference type="SAM" id="SignalP"/>
    </source>
</evidence>
<evidence type="ECO:0000313" key="4">
    <source>
        <dbReference type="EMBL" id="TDP85481.1"/>
    </source>
</evidence>
<reference evidence="4 5" key="1">
    <citation type="submission" date="2019-03" db="EMBL/GenBank/DDBJ databases">
        <title>Genomic Encyclopedia of Type Strains, Phase IV (KMG-IV): sequencing the most valuable type-strain genomes for metagenomic binning, comparative biology and taxonomic classification.</title>
        <authorList>
            <person name="Goeker M."/>
        </authorList>
    </citation>
    <scope>NUCLEOTIDE SEQUENCE [LARGE SCALE GENOMIC DNA]</scope>
    <source>
        <strain evidence="4 5">DSM 102969</strain>
    </source>
</reference>
<proteinExistence type="predicted"/>
<dbReference type="Pfam" id="PF13519">
    <property type="entry name" value="VWA_2"/>
    <property type="match status" value="1"/>
</dbReference>
<sequence>MRRPPLRLVLFAVAAVLAAVAAAGPTERRVVDTVDVMLAVDVTGSMNARDYDDAGVPESRLAHLRRLLPAFVAGLTCGSRVGLSIFTERRSFVLFEPIEVCATYPVIAAAIANLDWRMAWEGDSRVADGLHHALGLAAARDYDLVFLSDGQEAPPLPWSGGPPFEGAKGTVRGLVVGVGGTVPVPIPKFDDRGREAGFYTMEDIPQESRVGPPPPGAENRPGWHPRNNPFGEMPAGTEHLAVLREDHLVRLADETGLAYARLGTPAELVEAVSAAARPHPVETVVDRAPLAGAAALVLAGLAVARLAFAGVAAALRPTAAALRGPWRPPATRSPTVRPSAAVSAPSEVSS</sequence>
<dbReference type="Proteomes" id="UP000294547">
    <property type="component" value="Unassembled WGS sequence"/>
</dbReference>
<dbReference type="SUPFAM" id="SSF53300">
    <property type="entry name" value="vWA-like"/>
    <property type="match status" value="1"/>
</dbReference>
<evidence type="ECO:0000313" key="5">
    <source>
        <dbReference type="Proteomes" id="UP000294547"/>
    </source>
</evidence>
<dbReference type="RefSeq" id="WP_126541325.1">
    <property type="nucleotide sequence ID" value="NZ_BSPM01000004.1"/>
</dbReference>
<keyword evidence="5" id="KW-1185">Reference proteome</keyword>
<comment type="caution">
    <text evidence="4">The sequence shown here is derived from an EMBL/GenBank/DDBJ whole genome shotgun (WGS) entry which is preliminary data.</text>
</comment>
<protein>
    <submittedName>
        <fullName evidence="4">MxaL protein</fullName>
    </submittedName>
</protein>
<feature type="compositionally biased region" description="Low complexity" evidence="1">
    <location>
        <begin position="333"/>
        <end position="350"/>
    </location>
</feature>
<feature type="chain" id="PRO_5020542977" evidence="2">
    <location>
        <begin position="22"/>
        <end position="350"/>
    </location>
</feature>
<feature type="region of interest" description="Disordered" evidence="1">
    <location>
        <begin position="323"/>
        <end position="350"/>
    </location>
</feature>
<accession>A0A4R6RGC2</accession>
<feature type="region of interest" description="Disordered" evidence="1">
    <location>
        <begin position="205"/>
        <end position="229"/>
    </location>
</feature>
<feature type="signal peptide" evidence="2">
    <location>
        <begin position="1"/>
        <end position="21"/>
    </location>
</feature>
<keyword evidence="2" id="KW-0732">Signal</keyword>
<dbReference type="AlphaFoldDB" id="A0A4R6RGC2"/>
<feature type="domain" description="VWFA" evidence="3">
    <location>
        <begin position="33"/>
        <end position="209"/>
    </location>
</feature>
<dbReference type="EMBL" id="SNXY01000007">
    <property type="protein sequence ID" value="TDP85481.1"/>
    <property type="molecule type" value="Genomic_DNA"/>
</dbReference>
<evidence type="ECO:0000256" key="1">
    <source>
        <dbReference type="SAM" id="MobiDB-lite"/>
    </source>
</evidence>